<protein>
    <submittedName>
        <fullName evidence="1">Uncharacterized protein</fullName>
    </submittedName>
</protein>
<dbReference type="Proteomes" id="UP001159363">
    <property type="component" value="Chromosome 16"/>
</dbReference>
<sequence>MPFVGGGGGGSLSEISRVSPALSFRRCSTLTSITLIGSQDLDVQSRPNLFTLSPVLHGGWCRKFPSYEAENCGTNKGDTATPIKCAIASTRRALNWRAVFSSHCAYLWDFQRRHYTCIKLLIKAVRVSDNAYDLEDTARGLQFLSSCGSKSRSIAQSFRCFFTLCMGRGGRAVSSLASHQGESSAGSLSGFSHVGIVPDGAVGRRVFSGISRSPRPFIPAPLHTHLTHPSSPLKTCSQGRPNLFTHSHFVELTFEKSPHILTRAFKSAYFTVNSPYIEWHTNPARCPFGVILCTRLRAAPTWSNKDDNDTRASCPFAPTCKALNWRAEFPLCCMYLWDFKGSFVVCQQWRVPAREREKGRRRDEVEEGKERVLVVAGKPFSLYRGTCACVCAWARVGSAKFGILKACGEANIARVVGSASIHRCFVSGKLNAERAPGVSGSLPRLLEVVVEGKIAVPPNLRRGRQSPRDTSPVSITCNGAAVAELLARSPPTKANRIFASGNRDVRCRWSAGLLGDLPFPPPLHSGAAPHSLQSPSSALKTSLLRDAQISSLR</sequence>
<dbReference type="EMBL" id="JARBHB010000017">
    <property type="protein sequence ID" value="KAJ8866098.1"/>
    <property type="molecule type" value="Genomic_DNA"/>
</dbReference>
<name>A0ABQ9G411_9NEOP</name>
<comment type="caution">
    <text evidence="1">The sequence shown here is derived from an EMBL/GenBank/DDBJ whole genome shotgun (WGS) entry which is preliminary data.</text>
</comment>
<organism evidence="1 2">
    <name type="scientific">Dryococelus australis</name>
    <dbReference type="NCBI Taxonomy" id="614101"/>
    <lineage>
        <taxon>Eukaryota</taxon>
        <taxon>Metazoa</taxon>
        <taxon>Ecdysozoa</taxon>
        <taxon>Arthropoda</taxon>
        <taxon>Hexapoda</taxon>
        <taxon>Insecta</taxon>
        <taxon>Pterygota</taxon>
        <taxon>Neoptera</taxon>
        <taxon>Polyneoptera</taxon>
        <taxon>Phasmatodea</taxon>
        <taxon>Verophasmatodea</taxon>
        <taxon>Anareolatae</taxon>
        <taxon>Phasmatidae</taxon>
        <taxon>Eurycanthinae</taxon>
        <taxon>Dryococelus</taxon>
    </lineage>
</organism>
<gene>
    <name evidence="1" type="ORF">PR048_033622</name>
</gene>
<proteinExistence type="predicted"/>
<reference evidence="1 2" key="1">
    <citation type="submission" date="2023-02" db="EMBL/GenBank/DDBJ databases">
        <title>LHISI_Scaffold_Assembly.</title>
        <authorList>
            <person name="Stuart O.P."/>
            <person name="Cleave R."/>
            <person name="Magrath M.J.L."/>
            <person name="Mikheyev A.S."/>
        </authorList>
    </citation>
    <scope>NUCLEOTIDE SEQUENCE [LARGE SCALE GENOMIC DNA]</scope>
    <source>
        <strain evidence="1">Daus_M_001</strain>
        <tissue evidence="1">Leg muscle</tissue>
    </source>
</reference>
<evidence type="ECO:0000313" key="1">
    <source>
        <dbReference type="EMBL" id="KAJ8866098.1"/>
    </source>
</evidence>
<keyword evidence="2" id="KW-1185">Reference proteome</keyword>
<accession>A0ABQ9G411</accession>
<evidence type="ECO:0000313" key="2">
    <source>
        <dbReference type="Proteomes" id="UP001159363"/>
    </source>
</evidence>